<protein>
    <submittedName>
        <fullName evidence="6">Root adhesin</fullName>
    </submittedName>
</protein>
<feature type="domain" description="OmpA-like" evidence="5">
    <location>
        <begin position="219"/>
        <end position="334"/>
    </location>
</feature>
<evidence type="ECO:0000256" key="1">
    <source>
        <dbReference type="ARBA" id="ARBA00004442"/>
    </source>
</evidence>
<evidence type="ECO:0000256" key="4">
    <source>
        <dbReference type="PROSITE-ProRule" id="PRU00473"/>
    </source>
</evidence>
<comment type="subcellular location">
    <subcellularLocation>
        <location evidence="1">Cell outer membrane</location>
    </subcellularLocation>
</comment>
<dbReference type="PRINTS" id="PR01021">
    <property type="entry name" value="OMPADOMAIN"/>
</dbReference>
<dbReference type="PANTHER" id="PTHR30329:SF21">
    <property type="entry name" value="LIPOPROTEIN YIAD-RELATED"/>
    <property type="match status" value="1"/>
</dbReference>
<dbReference type="InterPro" id="IPR006664">
    <property type="entry name" value="OMP_bac"/>
</dbReference>
<accession>A0A378U2V1</accession>
<dbReference type="InterPro" id="IPR006665">
    <property type="entry name" value="OmpA-like"/>
</dbReference>
<dbReference type="AlphaFoldDB" id="A0A378U2V1"/>
<dbReference type="Pfam" id="PF00691">
    <property type="entry name" value="OmpA"/>
    <property type="match status" value="1"/>
</dbReference>
<dbReference type="InterPro" id="IPR050330">
    <property type="entry name" value="Bact_OuterMem_StrucFunc"/>
</dbReference>
<dbReference type="SUPFAM" id="SSF103088">
    <property type="entry name" value="OmpA-like"/>
    <property type="match status" value="1"/>
</dbReference>
<organism evidence="6 7">
    <name type="scientific">Myroides odoratus</name>
    <name type="common">Flavobacterium odoratum</name>
    <dbReference type="NCBI Taxonomy" id="256"/>
    <lineage>
        <taxon>Bacteria</taxon>
        <taxon>Pseudomonadati</taxon>
        <taxon>Bacteroidota</taxon>
        <taxon>Flavobacteriia</taxon>
        <taxon>Flavobacteriales</taxon>
        <taxon>Flavobacteriaceae</taxon>
        <taxon>Myroides</taxon>
    </lineage>
</organism>
<dbReference type="GO" id="GO:0009279">
    <property type="term" value="C:cell outer membrane"/>
    <property type="evidence" value="ECO:0007669"/>
    <property type="project" value="UniProtKB-SubCell"/>
</dbReference>
<dbReference type="RefSeq" id="WP_115092286.1">
    <property type="nucleotide sequence ID" value="NZ_CP068107.1"/>
</dbReference>
<evidence type="ECO:0000256" key="2">
    <source>
        <dbReference type="ARBA" id="ARBA00023136"/>
    </source>
</evidence>
<dbReference type="Proteomes" id="UP000255024">
    <property type="component" value="Unassembled WGS sequence"/>
</dbReference>
<keyword evidence="3" id="KW-0998">Cell outer membrane</keyword>
<evidence type="ECO:0000259" key="5">
    <source>
        <dbReference type="PROSITE" id="PS51123"/>
    </source>
</evidence>
<keyword evidence="2 4" id="KW-0472">Membrane</keyword>
<keyword evidence="7" id="KW-1185">Reference proteome</keyword>
<evidence type="ECO:0000256" key="3">
    <source>
        <dbReference type="ARBA" id="ARBA00023237"/>
    </source>
</evidence>
<dbReference type="PROSITE" id="PS51257">
    <property type="entry name" value="PROKAR_LIPOPROTEIN"/>
    <property type="match status" value="1"/>
</dbReference>
<reference evidence="6 7" key="1">
    <citation type="submission" date="2018-06" db="EMBL/GenBank/DDBJ databases">
        <authorList>
            <consortium name="Pathogen Informatics"/>
            <person name="Doyle S."/>
        </authorList>
    </citation>
    <scope>NUCLEOTIDE SEQUENCE [LARGE SCALE GENOMIC DNA]</scope>
    <source>
        <strain evidence="6 7">NCTC11179</strain>
    </source>
</reference>
<dbReference type="InterPro" id="IPR036737">
    <property type="entry name" value="OmpA-like_sf"/>
</dbReference>
<gene>
    <name evidence="6" type="primary">oprF_10</name>
    <name evidence="6" type="ORF">NCTC11179_03105</name>
</gene>
<sequence>MKKIALLFVAGVAFISCKQTPKEESTPVVEQQEEVPATATETTTAVETTLDLTKIPYTTADIGDFPYLALPKGIKGLNKPLLSAFDVCLFPVNGVMTEVEGRLYKANLTAESGEQFSERFFRRSMDDYLKSIGAVEIFDGSITQEEYDRYNKLDPHKGDEGDIGYAGEPIKFYIIRHKEQGDIYIQYTTNNAAAKLNVLQTKAFEQTMTKITADEIAKSLAETGKSILYINFDHDQSTITPEGKEVVNEITAALQKNGKLTIAIEGHTDNVGDAAHNKKLSNARAEAVKAALIGQKIAATRLTAEGFGAERPLVANDSEANKAKNRRVELRKTN</sequence>
<dbReference type="PANTHER" id="PTHR30329">
    <property type="entry name" value="STATOR ELEMENT OF FLAGELLAR MOTOR COMPLEX"/>
    <property type="match status" value="1"/>
</dbReference>
<dbReference type="PROSITE" id="PS51123">
    <property type="entry name" value="OMPA_2"/>
    <property type="match status" value="1"/>
</dbReference>
<dbReference type="Gene3D" id="3.30.1330.60">
    <property type="entry name" value="OmpA-like domain"/>
    <property type="match status" value="1"/>
</dbReference>
<dbReference type="EMBL" id="UGQL01000002">
    <property type="protein sequence ID" value="STZ69595.1"/>
    <property type="molecule type" value="Genomic_DNA"/>
</dbReference>
<evidence type="ECO:0000313" key="6">
    <source>
        <dbReference type="EMBL" id="STZ69595.1"/>
    </source>
</evidence>
<evidence type="ECO:0000313" key="7">
    <source>
        <dbReference type="Proteomes" id="UP000255024"/>
    </source>
</evidence>
<name>A0A378U2V1_MYROD</name>
<proteinExistence type="predicted"/>
<dbReference type="CDD" id="cd07185">
    <property type="entry name" value="OmpA_C-like"/>
    <property type="match status" value="1"/>
</dbReference>